<accession>A0A8T1YRB9</accession>
<organism evidence="1 2">
    <name type="scientific">Arabidopsis suecica</name>
    <name type="common">Swedish thale-cress</name>
    <name type="synonym">Cardaminopsis suecica</name>
    <dbReference type="NCBI Taxonomy" id="45249"/>
    <lineage>
        <taxon>Eukaryota</taxon>
        <taxon>Viridiplantae</taxon>
        <taxon>Streptophyta</taxon>
        <taxon>Embryophyta</taxon>
        <taxon>Tracheophyta</taxon>
        <taxon>Spermatophyta</taxon>
        <taxon>Magnoliopsida</taxon>
        <taxon>eudicotyledons</taxon>
        <taxon>Gunneridae</taxon>
        <taxon>Pentapetalae</taxon>
        <taxon>rosids</taxon>
        <taxon>malvids</taxon>
        <taxon>Brassicales</taxon>
        <taxon>Brassicaceae</taxon>
        <taxon>Camelineae</taxon>
        <taxon>Arabidopsis</taxon>
    </lineage>
</organism>
<dbReference type="EMBL" id="JAEFBJ010000012">
    <property type="protein sequence ID" value="KAG7548813.1"/>
    <property type="molecule type" value="Genomic_DNA"/>
</dbReference>
<gene>
    <name evidence="1" type="ORF">ISN44_As12g039620</name>
</gene>
<protein>
    <submittedName>
        <fullName evidence="1">Uncharacterized protein</fullName>
    </submittedName>
</protein>
<sequence>MSNNSSQRRILFVLKSLESQNDSALEGKVNDFKISEQDLGMYQNEVGIRIRRRPPTDEKGGAACLNVLTDDKYFKVTDIGLASADPLPMKTYTHET</sequence>
<comment type="caution">
    <text evidence="1">The sequence shown here is derived from an EMBL/GenBank/DDBJ whole genome shotgun (WGS) entry which is preliminary data.</text>
</comment>
<evidence type="ECO:0000313" key="1">
    <source>
        <dbReference type="EMBL" id="KAG7548813.1"/>
    </source>
</evidence>
<evidence type="ECO:0000313" key="2">
    <source>
        <dbReference type="Proteomes" id="UP000694251"/>
    </source>
</evidence>
<keyword evidence="2" id="KW-1185">Reference proteome</keyword>
<dbReference type="Proteomes" id="UP000694251">
    <property type="component" value="Chromosome 12"/>
</dbReference>
<dbReference type="OrthoDB" id="10309214at2759"/>
<name>A0A8T1YRB9_ARASU</name>
<reference evidence="1 2" key="1">
    <citation type="submission" date="2020-12" db="EMBL/GenBank/DDBJ databases">
        <title>Concerted genomic and epigenomic changes stabilize Arabidopsis allopolyploids.</title>
        <authorList>
            <person name="Chen Z."/>
        </authorList>
    </citation>
    <scope>NUCLEOTIDE SEQUENCE [LARGE SCALE GENOMIC DNA]</scope>
    <source>
        <strain evidence="1">As9502</strain>
        <tissue evidence="1">Leaf</tissue>
    </source>
</reference>
<proteinExistence type="predicted"/>
<dbReference type="AlphaFoldDB" id="A0A8T1YRB9"/>